<reference evidence="1 2" key="1">
    <citation type="submission" date="2016-11" db="EMBL/GenBank/DDBJ databases">
        <authorList>
            <person name="Jaros S."/>
            <person name="Januszkiewicz K."/>
            <person name="Wedrychowicz H."/>
        </authorList>
    </citation>
    <scope>NUCLEOTIDE SEQUENCE [LARGE SCALE GENOMIC DNA]</scope>
    <source>
        <strain evidence="1 2">GAS138</strain>
    </source>
</reference>
<sequence>MRKSMKVLVACEFSGVVRRAFAARGHDAWSCDLLPAADRNNKHIQGDVRDVLDDDWDFLMVAHPPCTRLCNSGVRWLKEPPGKLTAEHYTAREIAAYARMNRRERLEFMWMKLDQGAALFSTLLNAKIPRKVLENPVMHGYGKAKIKNYREPAQSIQPWMFGDPETKRTCFWIVGDDMKPLIPTFETWEQCRIALKLPKGAKPEDRVHKAAPGPARWKERSKFFPKVATAMAAQWG</sequence>
<evidence type="ECO:0008006" key="3">
    <source>
        <dbReference type="Google" id="ProtNLM"/>
    </source>
</evidence>
<evidence type="ECO:0000313" key="1">
    <source>
        <dbReference type="EMBL" id="SHG88708.1"/>
    </source>
</evidence>
<dbReference type="AlphaFoldDB" id="A0A1M5NGQ7"/>
<organism evidence="1 2">
    <name type="scientific">Bradyrhizobium erythrophlei</name>
    <dbReference type="NCBI Taxonomy" id="1437360"/>
    <lineage>
        <taxon>Bacteria</taxon>
        <taxon>Pseudomonadati</taxon>
        <taxon>Pseudomonadota</taxon>
        <taxon>Alphaproteobacteria</taxon>
        <taxon>Hyphomicrobiales</taxon>
        <taxon>Nitrobacteraceae</taxon>
        <taxon>Bradyrhizobium</taxon>
    </lineage>
</organism>
<name>A0A1M5NGQ7_9BRAD</name>
<dbReference type="Proteomes" id="UP000189796">
    <property type="component" value="Chromosome I"/>
</dbReference>
<gene>
    <name evidence="1" type="ORF">SAMN05443248_2990</name>
</gene>
<evidence type="ECO:0000313" key="2">
    <source>
        <dbReference type="Proteomes" id="UP000189796"/>
    </source>
</evidence>
<proteinExistence type="predicted"/>
<protein>
    <recommendedName>
        <fullName evidence="3">DNA (Cytosine-5)-methyltransferase 1</fullName>
    </recommendedName>
</protein>
<accession>A0A1M5NGQ7</accession>
<dbReference type="EMBL" id="LT670817">
    <property type="protein sequence ID" value="SHG88708.1"/>
    <property type="molecule type" value="Genomic_DNA"/>
</dbReference>